<name>A0A4R0IWQ7_9ACTN</name>
<dbReference type="GO" id="GO:0006355">
    <property type="term" value="P:regulation of DNA-templated transcription"/>
    <property type="evidence" value="ECO:0007669"/>
    <property type="project" value="InterPro"/>
</dbReference>
<feature type="domain" description="HTH luxR-type" evidence="2">
    <location>
        <begin position="452"/>
        <end position="517"/>
    </location>
</feature>
<dbReference type="InterPro" id="IPR036388">
    <property type="entry name" value="WH-like_DNA-bd_sf"/>
</dbReference>
<sequence>MEQHDWPAEYAELTAADRRAPLPPADLDRLAVAAFVLGHDDEVAAYRERAYAGHVAAGDVVAAIRSGFWLGFHLQKQGELGRAAGWQARIGRLVPDGVPELAGLVAMADAALLMNSGDAAAALPLFEQNMGRATEPDAIVLGALGRGNCLAMLGRGAEALTALDEAMVHVTASRVGPEVTGMAYCSVIARCLDQYDIRRAQEWTQALTGWCDEQSGLVPYRGACLVHRAQILQFRGAWSDAADAAEDACRRLPAGTVGTAWYRLAEVERQRGRYDSAERAYVAAAADGVDVQPGLALLRAYQGQVGAAVAGLERALAEDAFAPNRPMLLAARVEIGITWNDHEAARKAASQLNELARADSPYLQALAAYCEGAVRVTCHDPQGAIPLLRRAWTLWQRLEMPYEGAQTRLLVARACRELGDVDAEQMELDGARTVFERLGAVEQLTALDQLARPFDGTGLTPREMEVLRVLATGATNRAIANELFLSERTVARHVSNIFGKLRVGSRSAATVWALEHGVNRQK</sequence>
<evidence type="ECO:0000259" key="2">
    <source>
        <dbReference type="PROSITE" id="PS50043"/>
    </source>
</evidence>
<dbReference type="PRINTS" id="PR00038">
    <property type="entry name" value="HTHLUXR"/>
</dbReference>
<dbReference type="GO" id="GO:0003677">
    <property type="term" value="F:DNA binding"/>
    <property type="evidence" value="ECO:0007669"/>
    <property type="project" value="UniProtKB-KW"/>
</dbReference>
<comment type="caution">
    <text evidence="3">The sequence shown here is derived from an EMBL/GenBank/DDBJ whole genome shotgun (WGS) entry which is preliminary data.</text>
</comment>
<dbReference type="SUPFAM" id="SSF48452">
    <property type="entry name" value="TPR-like"/>
    <property type="match status" value="3"/>
</dbReference>
<dbReference type="AlphaFoldDB" id="A0A4R0IWQ7"/>
<protein>
    <submittedName>
        <fullName evidence="3">Helix-turn-helix transcriptional regulator</fullName>
    </submittedName>
</protein>
<evidence type="ECO:0000313" key="3">
    <source>
        <dbReference type="EMBL" id="TCC37677.1"/>
    </source>
</evidence>
<dbReference type="SMART" id="SM00421">
    <property type="entry name" value="HTH_LUXR"/>
    <property type="match status" value="1"/>
</dbReference>
<accession>A0A4R0IWQ7</accession>
<dbReference type="PANTHER" id="PTHR43214:SF43">
    <property type="entry name" value="TWO-COMPONENT RESPONSE REGULATOR"/>
    <property type="match status" value="1"/>
</dbReference>
<dbReference type="InterPro" id="IPR039420">
    <property type="entry name" value="WalR-like"/>
</dbReference>
<organism evidence="3 4">
    <name type="scientific">Kribbella speibonae</name>
    <dbReference type="NCBI Taxonomy" id="1572660"/>
    <lineage>
        <taxon>Bacteria</taxon>
        <taxon>Bacillati</taxon>
        <taxon>Actinomycetota</taxon>
        <taxon>Actinomycetes</taxon>
        <taxon>Propionibacteriales</taxon>
        <taxon>Kribbellaceae</taxon>
        <taxon>Kribbella</taxon>
    </lineage>
</organism>
<evidence type="ECO:0000256" key="1">
    <source>
        <dbReference type="ARBA" id="ARBA00023125"/>
    </source>
</evidence>
<keyword evidence="1" id="KW-0238">DNA-binding</keyword>
<dbReference type="Proteomes" id="UP000294225">
    <property type="component" value="Unassembled WGS sequence"/>
</dbReference>
<dbReference type="PANTHER" id="PTHR43214">
    <property type="entry name" value="TWO-COMPONENT RESPONSE REGULATOR"/>
    <property type="match status" value="1"/>
</dbReference>
<dbReference type="RefSeq" id="WP_131496603.1">
    <property type="nucleotide sequence ID" value="NZ_SJKC01000002.1"/>
</dbReference>
<gene>
    <name evidence="3" type="ORF">E0H92_14340</name>
</gene>
<dbReference type="PROSITE" id="PS00622">
    <property type="entry name" value="HTH_LUXR_1"/>
    <property type="match status" value="1"/>
</dbReference>
<reference evidence="3 4" key="1">
    <citation type="submission" date="2019-02" db="EMBL/GenBank/DDBJ databases">
        <title>Kribbella capetownensis sp. nov. and Kribbella speibonae sp. nov., isolated from soil.</title>
        <authorList>
            <person name="Curtis S.M."/>
            <person name="Norton I."/>
            <person name="Everest G.J."/>
            <person name="Meyers P.R."/>
        </authorList>
    </citation>
    <scope>NUCLEOTIDE SEQUENCE [LARGE SCALE GENOMIC DNA]</scope>
    <source>
        <strain evidence="3 4">YM55</strain>
    </source>
</reference>
<dbReference type="CDD" id="cd06170">
    <property type="entry name" value="LuxR_C_like"/>
    <property type="match status" value="1"/>
</dbReference>
<dbReference type="Gene3D" id="1.10.10.10">
    <property type="entry name" value="Winged helix-like DNA-binding domain superfamily/Winged helix DNA-binding domain"/>
    <property type="match status" value="1"/>
</dbReference>
<dbReference type="EMBL" id="SJKC01000002">
    <property type="protein sequence ID" value="TCC37677.1"/>
    <property type="molecule type" value="Genomic_DNA"/>
</dbReference>
<evidence type="ECO:0000313" key="4">
    <source>
        <dbReference type="Proteomes" id="UP000294225"/>
    </source>
</evidence>
<dbReference type="PROSITE" id="PS50043">
    <property type="entry name" value="HTH_LUXR_2"/>
    <property type="match status" value="1"/>
</dbReference>
<proteinExistence type="predicted"/>
<dbReference type="InterPro" id="IPR000792">
    <property type="entry name" value="Tscrpt_reg_LuxR_C"/>
</dbReference>
<dbReference type="Gene3D" id="1.25.40.10">
    <property type="entry name" value="Tetratricopeptide repeat domain"/>
    <property type="match status" value="1"/>
</dbReference>
<dbReference type="SUPFAM" id="SSF46894">
    <property type="entry name" value="C-terminal effector domain of the bipartite response regulators"/>
    <property type="match status" value="1"/>
</dbReference>
<dbReference type="Pfam" id="PF00196">
    <property type="entry name" value="GerE"/>
    <property type="match status" value="1"/>
</dbReference>
<dbReference type="InterPro" id="IPR016032">
    <property type="entry name" value="Sig_transdc_resp-reg_C-effctor"/>
</dbReference>
<dbReference type="InterPro" id="IPR011990">
    <property type="entry name" value="TPR-like_helical_dom_sf"/>
</dbReference>